<dbReference type="AlphaFoldDB" id="A0A941IHD5"/>
<dbReference type="Gene3D" id="3.40.50.360">
    <property type="match status" value="1"/>
</dbReference>
<dbReference type="SUPFAM" id="SSF52218">
    <property type="entry name" value="Flavoproteins"/>
    <property type="match status" value="1"/>
</dbReference>
<feature type="domain" description="Flavodoxin-like" evidence="1">
    <location>
        <begin position="3"/>
        <end position="163"/>
    </location>
</feature>
<name>A0A941IHD5_9ACTN</name>
<dbReference type="GO" id="GO:0010181">
    <property type="term" value="F:FMN binding"/>
    <property type="evidence" value="ECO:0007669"/>
    <property type="project" value="InterPro"/>
</dbReference>
<keyword evidence="3" id="KW-1185">Reference proteome</keyword>
<sequence>MHVLIAYATAHGSTQGIAEHLGKVLAAHGADVEVRSAGDVDAIDGYDVFVIGSAVHDQRWLPTAVDLVRRHAGELSGHPVWLFSVGMPGALRRPLNRWAYAEEPKLLAQFEGVLEPLGHRLLSGVVRPDQLPWTGRLAFRAIGGRYGDYRDWSEIEAWAATIAATSAIDS</sequence>
<accession>A0A941IHD5</accession>
<dbReference type="RefSeq" id="WP_212516233.1">
    <property type="nucleotide sequence ID" value="NZ_JAGSOH010000003.1"/>
</dbReference>
<proteinExistence type="predicted"/>
<dbReference type="GO" id="GO:0070819">
    <property type="term" value="F:menaquinone-dependent protoporphyrinogen oxidase activity"/>
    <property type="evidence" value="ECO:0007669"/>
    <property type="project" value="TreeGrafter"/>
</dbReference>
<organism evidence="2 3">
    <name type="scientific">Actinospica acidithermotolerans</name>
    <dbReference type="NCBI Taxonomy" id="2828514"/>
    <lineage>
        <taxon>Bacteria</taxon>
        <taxon>Bacillati</taxon>
        <taxon>Actinomycetota</taxon>
        <taxon>Actinomycetes</taxon>
        <taxon>Catenulisporales</taxon>
        <taxon>Actinospicaceae</taxon>
        <taxon>Actinospica</taxon>
    </lineage>
</organism>
<dbReference type="PANTHER" id="PTHR38030:SF2">
    <property type="entry name" value="PROTOPORPHYRINOGEN IX DEHYDROGENASE [QUINONE]"/>
    <property type="match status" value="1"/>
</dbReference>
<dbReference type="InterPro" id="IPR052200">
    <property type="entry name" value="Protoporphyrinogen_IX_DH"/>
</dbReference>
<dbReference type="InterPro" id="IPR008254">
    <property type="entry name" value="Flavodoxin/NO_synth"/>
</dbReference>
<dbReference type="EMBL" id="JAGSOH010000003">
    <property type="protein sequence ID" value="MBR7825073.1"/>
    <property type="molecule type" value="Genomic_DNA"/>
</dbReference>
<dbReference type="GO" id="GO:0006783">
    <property type="term" value="P:heme biosynthetic process"/>
    <property type="evidence" value="ECO:0007669"/>
    <property type="project" value="TreeGrafter"/>
</dbReference>
<dbReference type="InterPro" id="IPR026816">
    <property type="entry name" value="Flavodoxin_dom"/>
</dbReference>
<dbReference type="PANTHER" id="PTHR38030">
    <property type="entry name" value="PROTOPORPHYRINOGEN IX DEHYDROGENASE [MENAQUINONE]"/>
    <property type="match status" value="1"/>
</dbReference>
<gene>
    <name evidence="2" type="ORF">KDK95_02055</name>
</gene>
<dbReference type="Proteomes" id="UP000676325">
    <property type="component" value="Unassembled WGS sequence"/>
</dbReference>
<comment type="caution">
    <text evidence="2">The sequence shown here is derived from an EMBL/GenBank/DDBJ whole genome shotgun (WGS) entry which is preliminary data.</text>
</comment>
<evidence type="ECO:0000313" key="2">
    <source>
        <dbReference type="EMBL" id="MBR7825073.1"/>
    </source>
</evidence>
<dbReference type="Pfam" id="PF12724">
    <property type="entry name" value="Flavodoxin_5"/>
    <property type="match status" value="1"/>
</dbReference>
<protein>
    <submittedName>
        <fullName evidence="2">Flavodoxin domain-containing protein</fullName>
    </submittedName>
</protein>
<dbReference type="InterPro" id="IPR029039">
    <property type="entry name" value="Flavoprotein-like_sf"/>
</dbReference>
<evidence type="ECO:0000259" key="1">
    <source>
        <dbReference type="PROSITE" id="PS50902"/>
    </source>
</evidence>
<evidence type="ECO:0000313" key="3">
    <source>
        <dbReference type="Proteomes" id="UP000676325"/>
    </source>
</evidence>
<dbReference type="PROSITE" id="PS50902">
    <property type="entry name" value="FLAVODOXIN_LIKE"/>
    <property type="match status" value="1"/>
</dbReference>
<reference evidence="2" key="1">
    <citation type="submission" date="2021-04" db="EMBL/GenBank/DDBJ databases">
        <title>Genome based classification of Actinospica acidithermotolerans sp. nov., an actinobacterium isolated from an Indonesian hot spring.</title>
        <authorList>
            <person name="Kusuma A.B."/>
            <person name="Putra K.E."/>
            <person name="Nafisah S."/>
            <person name="Loh J."/>
            <person name="Nouioui I."/>
            <person name="Goodfellow M."/>
        </authorList>
    </citation>
    <scope>NUCLEOTIDE SEQUENCE</scope>
    <source>
        <strain evidence="2">MGRD01-02</strain>
    </source>
</reference>